<reference evidence="3 4" key="1">
    <citation type="submission" date="2018-06" db="EMBL/GenBank/DDBJ databases">
        <authorList>
            <consortium name="Pathogen Informatics"/>
            <person name="Doyle S."/>
        </authorList>
    </citation>
    <scope>NUCLEOTIDE SEQUENCE [LARGE SCALE GENOMIC DNA]</scope>
    <source>
        <strain evidence="3 4">NCTC11388</strain>
    </source>
</reference>
<proteinExistence type="predicted"/>
<dbReference type="InterPro" id="IPR004843">
    <property type="entry name" value="Calcineurin-like_PHP"/>
</dbReference>
<dbReference type="Proteomes" id="UP000254893">
    <property type="component" value="Unassembled WGS sequence"/>
</dbReference>
<feature type="domain" description="Calcineurin-like phosphoesterase" evidence="2">
    <location>
        <begin position="31"/>
        <end position="247"/>
    </location>
</feature>
<evidence type="ECO:0000313" key="3">
    <source>
        <dbReference type="EMBL" id="SUJ24667.1"/>
    </source>
</evidence>
<dbReference type="PANTHER" id="PTHR16509:SF8">
    <property type="entry name" value="MANGANESE-DEPENDENT ADP-RIBOSE_CDP-ALCOHOL DIPHOSPHATASE"/>
    <property type="match status" value="1"/>
</dbReference>
<dbReference type="PANTHER" id="PTHR16509">
    <property type="match status" value="1"/>
</dbReference>
<feature type="chain" id="PRO_5016920711" evidence="1">
    <location>
        <begin position="23"/>
        <end position="299"/>
    </location>
</feature>
<dbReference type="GO" id="GO:0047734">
    <property type="term" value="F:CDP-glycerol diphosphatase activity"/>
    <property type="evidence" value="ECO:0007669"/>
    <property type="project" value="TreeGrafter"/>
</dbReference>
<dbReference type="GO" id="GO:0047631">
    <property type="term" value="F:ADP-ribose diphosphatase activity"/>
    <property type="evidence" value="ECO:0007669"/>
    <property type="project" value="TreeGrafter"/>
</dbReference>
<name>A0A380CMX6_SPHSI</name>
<dbReference type="GO" id="GO:0008663">
    <property type="term" value="F:2',3'-cyclic-nucleotide 2'-phosphodiesterase activity"/>
    <property type="evidence" value="ECO:0007669"/>
    <property type="project" value="TreeGrafter"/>
</dbReference>
<dbReference type="Gene3D" id="3.60.21.10">
    <property type="match status" value="1"/>
</dbReference>
<feature type="signal peptide" evidence="1">
    <location>
        <begin position="1"/>
        <end position="22"/>
    </location>
</feature>
<dbReference type="Pfam" id="PF00149">
    <property type="entry name" value="Metallophos"/>
    <property type="match status" value="1"/>
</dbReference>
<keyword evidence="1" id="KW-0732">Signal</keyword>
<evidence type="ECO:0000259" key="2">
    <source>
        <dbReference type="Pfam" id="PF00149"/>
    </source>
</evidence>
<dbReference type="AlphaFoldDB" id="A0A380CMX6"/>
<sequence length="299" mass="33953">MLNMRLLLLFVLFSVLHFNLDAQQVKEPVQIGLIADPQYADKEVSGTRYYRNALLKLDTAVSVLNRESLDFSVVMGDFVDQGIKDLPAVMSRLQRLKSPVYGLLGNHDYVDAPDKDSLFLQFRMPASYYKWDLGNWTFIILNTNELSKYATTEGSAAFEDWNKLNTNLKDQGRKNAAPWNGGISARQLSWLQEQLAEAEAASRDIVIFTHHPLFPENGFEALNNREILAVIEKHPRVRAVISGHHHEGNFARYKGVPMITLEGMIETESQNAYGIMKLFSDRIEIEGSGRLTSRTLNFE</sequence>
<dbReference type="SUPFAM" id="SSF56300">
    <property type="entry name" value="Metallo-dependent phosphatases"/>
    <property type="match status" value="1"/>
</dbReference>
<dbReference type="GO" id="GO:0030145">
    <property type="term" value="F:manganese ion binding"/>
    <property type="evidence" value="ECO:0007669"/>
    <property type="project" value="TreeGrafter"/>
</dbReference>
<dbReference type="EMBL" id="UGYW01000002">
    <property type="protein sequence ID" value="SUJ24667.1"/>
    <property type="molecule type" value="Genomic_DNA"/>
</dbReference>
<gene>
    <name evidence="3" type="ORF">NCTC11388_03655</name>
</gene>
<evidence type="ECO:0000313" key="4">
    <source>
        <dbReference type="Proteomes" id="UP000254893"/>
    </source>
</evidence>
<organism evidence="3 4">
    <name type="scientific">Sphingobacterium spiritivorum</name>
    <name type="common">Flavobacterium spiritivorum</name>
    <dbReference type="NCBI Taxonomy" id="258"/>
    <lineage>
        <taxon>Bacteria</taxon>
        <taxon>Pseudomonadati</taxon>
        <taxon>Bacteroidota</taxon>
        <taxon>Sphingobacteriia</taxon>
        <taxon>Sphingobacteriales</taxon>
        <taxon>Sphingobacteriaceae</taxon>
        <taxon>Sphingobacterium</taxon>
    </lineage>
</organism>
<evidence type="ECO:0000256" key="1">
    <source>
        <dbReference type="SAM" id="SignalP"/>
    </source>
</evidence>
<protein>
    <submittedName>
        <fullName evidence="3">Cyclic 3',5'-adenosine monophosphate phosphodiesterase</fullName>
    </submittedName>
</protein>
<dbReference type="InterPro" id="IPR029052">
    <property type="entry name" value="Metallo-depent_PP-like"/>
</dbReference>
<accession>A0A380CMX6</accession>